<gene>
    <name evidence="1" type="ORF">AB5J51_39850</name>
</gene>
<accession>A0AB39YGL6</accession>
<dbReference type="EMBL" id="CP165727">
    <property type="protein sequence ID" value="XDV68604.1"/>
    <property type="molecule type" value="Genomic_DNA"/>
</dbReference>
<evidence type="ECO:0008006" key="2">
    <source>
        <dbReference type="Google" id="ProtNLM"/>
    </source>
</evidence>
<proteinExistence type="predicted"/>
<protein>
    <recommendedName>
        <fullName evidence="2">TetR family transcriptional regulator</fullName>
    </recommendedName>
</protein>
<evidence type="ECO:0000313" key="1">
    <source>
        <dbReference type="EMBL" id="XDV68604.1"/>
    </source>
</evidence>
<organism evidence="1">
    <name type="scientific">Streptomyces sp. R33</name>
    <dbReference type="NCBI Taxonomy" id="3238629"/>
    <lineage>
        <taxon>Bacteria</taxon>
        <taxon>Bacillati</taxon>
        <taxon>Actinomycetota</taxon>
        <taxon>Actinomycetes</taxon>
        <taxon>Kitasatosporales</taxon>
        <taxon>Streptomycetaceae</taxon>
        <taxon>Streptomyces</taxon>
    </lineage>
</organism>
<reference evidence="1" key="1">
    <citation type="submission" date="2024-08" db="EMBL/GenBank/DDBJ databases">
        <authorList>
            <person name="Yu S.T."/>
        </authorList>
    </citation>
    <scope>NUCLEOTIDE SEQUENCE</scope>
    <source>
        <strain evidence="1">R33</strain>
    </source>
</reference>
<dbReference type="AlphaFoldDB" id="A0AB39YGL6"/>
<name>A0AB39YGL6_9ACTN</name>
<dbReference type="RefSeq" id="WP_369780099.1">
    <property type="nucleotide sequence ID" value="NZ_CP165727.1"/>
</dbReference>
<sequence length="85" mass="9315">MPRTPATPELAFLLLRLAENIVFPVTGFLGDGEPHADSFTLDEVGCILLSALRDWTRDSPTTAVLGIARSIIRFVENVIPDPDDH</sequence>